<organism evidence="2 3">
    <name type="scientific">Castilleja foliolosa</name>
    <dbReference type="NCBI Taxonomy" id="1961234"/>
    <lineage>
        <taxon>Eukaryota</taxon>
        <taxon>Viridiplantae</taxon>
        <taxon>Streptophyta</taxon>
        <taxon>Embryophyta</taxon>
        <taxon>Tracheophyta</taxon>
        <taxon>Spermatophyta</taxon>
        <taxon>Magnoliopsida</taxon>
        <taxon>eudicotyledons</taxon>
        <taxon>Gunneridae</taxon>
        <taxon>Pentapetalae</taxon>
        <taxon>asterids</taxon>
        <taxon>lamiids</taxon>
        <taxon>Lamiales</taxon>
        <taxon>Orobanchaceae</taxon>
        <taxon>Pedicularideae</taxon>
        <taxon>Castillejinae</taxon>
        <taxon>Castilleja</taxon>
    </lineage>
</organism>
<comment type="caution">
    <text evidence="2">The sequence shown here is derived from an EMBL/GenBank/DDBJ whole genome shotgun (WGS) entry which is preliminary data.</text>
</comment>
<name>A0ABD3C4B9_9LAMI</name>
<reference evidence="3" key="1">
    <citation type="journal article" date="2024" name="IScience">
        <title>Strigolactones Initiate the Formation of Haustorium-like Structures in Castilleja.</title>
        <authorList>
            <person name="Buerger M."/>
            <person name="Peterson D."/>
            <person name="Chory J."/>
        </authorList>
    </citation>
    <scope>NUCLEOTIDE SEQUENCE [LARGE SCALE GENOMIC DNA]</scope>
</reference>
<accession>A0ABD3C4B9</accession>
<evidence type="ECO:0000313" key="3">
    <source>
        <dbReference type="Proteomes" id="UP001632038"/>
    </source>
</evidence>
<dbReference type="AlphaFoldDB" id="A0ABD3C4B9"/>
<dbReference type="PANTHER" id="PTHR47067:SF7">
    <property type="entry name" value="TPX2 (TARGETING PROTEIN FOR XKLP2) PROTEIN FAMILY"/>
    <property type="match status" value="1"/>
</dbReference>
<evidence type="ECO:0000313" key="2">
    <source>
        <dbReference type="EMBL" id="KAL3624304.1"/>
    </source>
</evidence>
<dbReference type="Proteomes" id="UP001632038">
    <property type="component" value="Unassembled WGS sequence"/>
</dbReference>
<keyword evidence="3" id="KW-1185">Reference proteome</keyword>
<feature type="compositionally biased region" description="Polar residues" evidence="1">
    <location>
        <begin position="162"/>
        <end position="188"/>
    </location>
</feature>
<feature type="region of interest" description="Disordered" evidence="1">
    <location>
        <begin position="259"/>
        <end position="301"/>
    </location>
</feature>
<protein>
    <submittedName>
        <fullName evidence="2">Uncharacterized protein</fullName>
    </submittedName>
</protein>
<dbReference type="EMBL" id="JAVIJP010000054">
    <property type="protein sequence ID" value="KAL3624304.1"/>
    <property type="molecule type" value="Genomic_DNA"/>
</dbReference>
<evidence type="ECO:0000256" key="1">
    <source>
        <dbReference type="SAM" id="MobiDB-lite"/>
    </source>
</evidence>
<sequence>MGDTACLIQGKIALGESVSFGRFMIDDQSLSWDKWSTFPNKKYVEEAERYAQPGSVAQKKAFFEAHYKKIAARKAAALLEQQNAAKTESEAFAVAAVNNNNNNNNNNNASETAKTELVTVQDSKQDDIASINELNSSIKRPSSKSLLTLMNLVPVNKEPNRDTISVTKKSESSPNDSSTHFKNPTDSSAAPRRKNGHKWHILSAICFKPLTTEGERAVKRKQVKPGKGYRKLSCIFCFKARPIIDRCKDGATPVDRVMQARSTEIEKSDSNNKQSSISVPPPPPPPTRSVNNSPLKNLSKK</sequence>
<gene>
    <name evidence="2" type="ORF">CASFOL_033120</name>
</gene>
<proteinExistence type="predicted"/>
<dbReference type="PANTHER" id="PTHR47067">
    <property type="entry name" value="TPX2 (TARGETING PROTEIN FOR XKLP2) PROTEIN FAMILY-RELATED"/>
    <property type="match status" value="1"/>
</dbReference>
<dbReference type="InterPro" id="IPR044216">
    <property type="entry name" value="WDL7"/>
</dbReference>
<feature type="region of interest" description="Disordered" evidence="1">
    <location>
        <begin position="159"/>
        <end position="195"/>
    </location>
</feature>
<feature type="compositionally biased region" description="Polar residues" evidence="1">
    <location>
        <begin position="288"/>
        <end position="301"/>
    </location>
</feature>